<dbReference type="EMBL" id="JARBHB010000001">
    <property type="protein sequence ID" value="KAJ8894839.1"/>
    <property type="molecule type" value="Genomic_DNA"/>
</dbReference>
<evidence type="ECO:0000259" key="4">
    <source>
        <dbReference type="PROSITE" id="PS50157"/>
    </source>
</evidence>
<comment type="caution">
    <text evidence="5">The sequence shown here is derived from an EMBL/GenBank/DDBJ whole genome shotgun (WGS) entry which is preliminary data.</text>
</comment>
<evidence type="ECO:0000256" key="3">
    <source>
        <dbReference type="SAM" id="SignalP"/>
    </source>
</evidence>
<keyword evidence="1" id="KW-0862">Zinc</keyword>
<evidence type="ECO:0000313" key="6">
    <source>
        <dbReference type="Proteomes" id="UP001159363"/>
    </source>
</evidence>
<dbReference type="Proteomes" id="UP001159363">
    <property type="component" value="Chromosome 1"/>
</dbReference>
<accession>A0ABQ9IDV0</accession>
<keyword evidence="6" id="KW-1185">Reference proteome</keyword>
<dbReference type="PROSITE" id="PS50157">
    <property type="entry name" value="ZINC_FINGER_C2H2_2"/>
    <property type="match status" value="1"/>
</dbReference>
<evidence type="ECO:0000256" key="1">
    <source>
        <dbReference type="PROSITE-ProRule" id="PRU00042"/>
    </source>
</evidence>
<evidence type="ECO:0000313" key="5">
    <source>
        <dbReference type="EMBL" id="KAJ8894839.1"/>
    </source>
</evidence>
<dbReference type="SMART" id="SM00355">
    <property type="entry name" value="ZnF_C2H2"/>
    <property type="match status" value="3"/>
</dbReference>
<dbReference type="Gene3D" id="3.30.160.60">
    <property type="entry name" value="Classic Zinc Finger"/>
    <property type="match status" value="1"/>
</dbReference>
<dbReference type="SUPFAM" id="SSF57667">
    <property type="entry name" value="beta-beta-alpha zinc fingers"/>
    <property type="match status" value="1"/>
</dbReference>
<dbReference type="InterPro" id="IPR036236">
    <property type="entry name" value="Znf_C2H2_sf"/>
</dbReference>
<organism evidence="5 6">
    <name type="scientific">Dryococelus australis</name>
    <dbReference type="NCBI Taxonomy" id="614101"/>
    <lineage>
        <taxon>Eukaryota</taxon>
        <taxon>Metazoa</taxon>
        <taxon>Ecdysozoa</taxon>
        <taxon>Arthropoda</taxon>
        <taxon>Hexapoda</taxon>
        <taxon>Insecta</taxon>
        <taxon>Pterygota</taxon>
        <taxon>Neoptera</taxon>
        <taxon>Polyneoptera</taxon>
        <taxon>Phasmatodea</taxon>
        <taxon>Verophasmatodea</taxon>
        <taxon>Anareolatae</taxon>
        <taxon>Phasmatidae</taxon>
        <taxon>Eurycanthinae</taxon>
        <taxon>Dryococelus</taxon>
    </lineage>
</organism>
<keyword evidence="3" id="KW-0732">Signal</keyword>
<gene>
    <name evidence="5" type="ORF">PR048_000146</name>
</gene>
<feature type="domain" description="C2H2-type" evidence="4">
    <location>
        <begin position="135"/>
        <end position="162"/>
    </location>
</feature>
<sequence length="202" mass="21509">MVFSVSVLFFGSELSMGDPTAGKSIACPQCGKLYAWRCTLQRHLKLDMSASCVVNVSGASTTSRTTSPADTPTSTSSSSTSALSSGGGGWWCYSKDNCITICCYHCAGMSDIWGYAKSGLACSVGDAGDGALGGFPCPTCGNLYRSRHSLYAHTSLVCGKEPRYHCPLCFYKSKIKGNLLRHVKTRHGVEATMHMLSEASQQ</sequence>
<evidence type="ECO:0000256" key="2">
    <source>
        <dbReference type="SAM" id="MobiDB-lite"/>
    </source>
</evidence>
<dbReference type="InterPro" id="IPR013087">
    <property type="entry name" value="Znf_C2H2_type"/>
</dbReference>
<protein>
    <recommendedName>
        <fullName evidence="4">C2H2-type domain-containing protein</fullName>
    </recommendedName>
</protein>
<reference evidence="5 6" key="1">
    <citation type="submission" date="2023-02" db="EMBL/GenBank/DDBJ databases">
        <title>LHISI_Scaffold_Assembly.</title>
        <authorList>
            <person name="Stuart O.P."/>
            <person name="Cleave R."/>
            <person name="Magrath M.J.L."/>
            <person name="Mikheyev A.S."/>
        </authorList>
    </citation>
    <scope>NUCLEOTIDE SEQUENCE [LARGE SCALE GENOMIC DNA]</scope>
    <source>
        <strain evidence="5">Daus_M_001</strain>
        <tissue evidence="5">Leg muscle</tissue>
    </source>
</reference>
<keyword evidence="1" id="KW-0863">Zinc-finger</keyword>
<feature type="chain" id="PRO_5047520720" description="C2H2-type domain-containing protein" evidence="3">
    <location>
        <begin position="18"/>
        <end position="202"/>
    </location>
</feature>
<feature type="region of interest" description="Disordered" evidence="2">
    <location>
        <begin position="60"/>
        <end position="83"/>
    </location>
</feature>
<proteinExistence type="predicted"/>
<keyword evidence="1" id="KW-0479">Metal-binding</keyword>
<feature type="signal peptide" evidence="3">
    <location>
        <begin position="1"/>
        <end position="17"/>
    </location>
</feature>
<name>A0ABQ9IDV0_9NEOP</name>